<name>A0A8J8P620_HALGN</name>
<accession>A0A8J8P620</accession>
<dbReference type="AlphaFoldDB" id="A0A8J8P620"/>
<gene>
    <name evidence="2" type="ORF">FGO68_gene9356</name>
</gene>
<reference evidence="2" key="1">
    <citation type="submission" date="2019-06" db="EMBL/GenBank/DDBJ databases">
        <authorList>
            <person name="Zheng W."/>
        </authorList>
    </citation>
    <scope>NUCLEOTIDE SEQUENCE</scope>
    <source>
        <strain evidence="2">QDHG01</strain>
    </source>
</reference>
<evidence type="ECO:0000256" key="1">
    <source>
        <dbReference type="SAM" id="MobiDB-lite"/>
    </source>
</evidence>
<proteinExistence type="predicted"/>
<protein>
    <submittedName>
        <fullName evidence="2">Uncharacterized protein</fullName>
    </submittedName>
</protein>
<evidence type="ECO:0000313" key="3">
    <source>
        <dbReference type="Proteomes" id="UP000785679"/>
    </source>
</evidence>
<evidence type="ECO:0000313" key="2">
    <source>
        <dbReference type="EMBL" id="TNV86201.1"/>
    </source>
</evidence>
<sequence length="112" mass="12686">MLALQIEIPAHFEEEDKTDYHQSERHRQDQQICEYDPRRDSTPGRELKCDAEIYALPSDLRINITTAGSNTQDYIRVEHGARVICVSSESTGSLSDSSSQVTSQPYLNLNTL</sequence>
<feature type="region of interest" description="Disordered" evidence="1">
    <location>
        <begin position="88"/>
        <end position="112"/>
    </location>
</feature>
<feature type="compositionally biased region" description="Low complexity" evidence="1">
    <location>
        <begin position="88"/>
        <end position="103"/>
    </location>
</feature>
<keyword evidence="3" id="KW-1185">Reference proteome</keyword>
<comment type="caution">
    <text evidence="2">The sequence shown here is derived from an EMBL/GenBank/DDBJ whole genome shotgun (WGS) entry which is preliminary data.</text>
</comment>
<dbReference type="EMBL" id="RRYP01001244">
    <property type="protein sequence ID" value="TNV86201.1"/>
    <property type="molecule type" value="Genomic_DNA"/>
</dbReference>
<organism evidence="2 3">
    <name type="scientific">Halteria grandinella</name>
    <dbReference type="NCBI Taxonomy" id="5974"/>
    <lineage>
        <taxon>Eukaryota</taxon>
        <taxon>Sar</taxon>
        <taxon>Alveolata</taxon>
        <taxon>Ciliophora</taxon>
        <taxon>Intramacronucleata</taxon>
        <taxon>Spirotrichea</taxon>
        <taxon>Stichotrichia</taxon>
        <taxon>Sporadotrichida</taxon>
        <taxon>Halteriidae</taxon>
        <taxon>Halteria</taxon>
    </lineage>
</organism>
<dbReference type="Proteomes" id="UP000785679">
    <property type="component" value="Unassembled WGS sequence"/>
</dbReference>